<name>A0ABN8J8X1_9NEOP</name>
<protein>
    <submittedName>
        <fullName evidence="1">Uncharacterized protein</fullName>
    </submittedName>
</protein>
<proteinExistence type="predicted"/>
<sequence length="143" mass="15963">MVRNAKSTAFAAVSGYSLRTLKIQVRDVRGDVAPVRTHIRSRSPRIGSEDRGVSGLDGKRMRPVPGLVDARASLGACGLNPDPRSGPPRSFSLAVRSRLFRFVRDRRARPTNRRSKRSAQNWHGRGEYDWLIKTKHCDGPRGC</sequence>
<accession>A0ABN8J8X1</accession>
<evidence type="ECO:0000313" key="2">
    <source>
        <dbReference type="Proteomes" id="UP000837857"/>
    </source>
</evidence>
<dbReference type="Proteomes" id="UP000837857">
    <property type="component" value="Unassembled WGS sequence"/>
</dbReference>
<dbReference type="EMBL" id="CAKOGK010000226">
    <property type="protein sequence ID" value="CAH2080341.1"/>
    <property type="molecule type" value="Genomic_DNA"/>
</dbReference>
<organism evidence="1 2">
    <name type="scientific">Iphiclides podalirius</name>
    <name type="common">scarce swallowtail</name>
    <dbReference type="NCBI Taxonomy" id="110791"/>
    <lineage>
        <taxon>Eukaryota</taxon>
        <taxon>Metazoa</taxon>
        <taxon>Ecdysozoa</taxon>
        <taxon>Arthropoda</taxon>
        <taxon>Hexapoda</taxon>
        <taxon>Insecta</taxon>
        <taxon>Pterygota</taxon>
        <taxon>Neoptera</taxon>
        <taxon>Endopterygota</taxon>
        <taxon>Lepidoptera</taxon>
        <taxon>Glossata</taxon>
        <taxon>Ditrysia</taxon>
        <taxon>Papilionoidea</taxon>
        <taxon>Papilionidae</taxon>
        <taxon>Papilioninae</taxon>
        <taxon>Iphiclides</taxon>
    </lineage>
</organism>
<evidence type="ECO:0000313" key="1">
    <source>
        <dbReference type="EMBL" id="CAH2080341.1"/>
    </source>
</evidence>
<gene>
    <name evidence="1" type="ORF">IPOD504_LOCUS17811</name>
</gene>
<comment type="caution">
    <text evidence="1">The sequence shown here is derived from an EMBL/GenBank/DDBJ whole genome shotgun (WGS) entry which is preliminary data.</text>
</comment>
<keyword evidence="2" id="KW-1185">Reference proteome</keyword>
<feature type="non-terminal residue" evidence="1">
    <location>
        <position position="143"/>
    </location>
</feature>
<reference evidence="1" key="1">
    <citation type="submission" date="2022-03" db="EMBL/GenBank/DDBJ databases">
        <authorList>
            <person name="Martin H S."/>
        </authorList>
    </citation>
    <scope>NUCLEOTIDE SEQUENCE [LARGE SCALE GENOMIC DNA]</scope>
</reference>